<dbReference type="GO" id="GO:0005886">
    <property type="term" value="C:plasma membrane"/>
    <property type="evidence" value="ECO:0007669"/>
    <property type="project" value="TreeGrafter"/>
</dbReference>
<dbReference type="HOGENOM" id="CLU_010811_3_1_1"/>
<evidence type="ECO:0000256" key="6">
    <source>
        <dbReference type="ARBA" id="ARBA00023136"/>
    </source>
</evidence>
<dbReference type="FunFam" id="2.60.120.200:FF:000259">
    <property type="entry name" value="Chromosome 9, whole genome shotgun sequence"/>
    <property type="match status" value="1"/>
</dbReference>
<dbReference type="AlphaFoldDB" id="A0A067NAI8"/>
<dbReference type="GO" id="GO:0005789">
    <property type="term" value="C:endoplasmic reticulum membrane"/>
    <property type="evidence" value="ECO:0007669"/>
    <property type="project" value="TreeGrafter"/>
</dbReference>
<gene>
    <name evidence="12" type="ORF">BOTBODRAFT_149909</name>
</gene>
<sequence>MSRIRPSPAQSAVSLDADARLQSTSSFVSQPASSSTHLMPPPANAPSPFGKNRNSIISLSRLGQKLSPHAAFLKRSSFFAPTNGPYLSSANHGGPYLSTSARSEPSLSDKFALSPDPAKWGTVTSMGQEEPDDFIHNPDPKRDRLNDRGSHIFTSRGLANIGCLLLLGVGLVALFAGYPLITYFTSPKPSTLGGFNLGGINASGQVPVIASHYFSMIDPDTPQSAWTKPSLEDGSEMTLVFSDEFNVEGRTFYEGDDPYWEAVDLHYWQTNNLEWYDPVAITTAGGALKITLSKLRNHDLDYQGGLLSSWNKFCFTGGYIEVNVSLPGQSDVFGLWPAVWTMGNLGRAGYGASLEGLWPYTYDACDVGTLANQTHNGLPLNATVNGDPDHDGALSYLSGQRLSACTCSNDKTHPGPKKSDGSWTGRGAPEIDVFEAQVDDKSLTGFVSQSAQWAPFNYEYDWFNTSANLQIPDPTTTKLNPYTGGVLQQASSGLSKTNQKCYTQSGGCYSLYGFEYQRGYQGYITWVSDGKPVWTARGAGFAADPRVEISARPIPMEPMYIIMNLGISPNFGPISPDIVYPVSMLIDYVRVYQPTNARNVGCDPSDYPTAEYIARYPEAYSNYNLTTWAQYGQTNPKNKLTDTC</sequence>
<keyword evidence="6 10" id="KW-0472">Membrane</keyword>
<evidence type="ECO:0000256" key="5">
    <source>
        <dbReference type="ARBA" id="ARBA00022989"/>
    </source>
</evidence>
<evidence type="ECO:0000256" key="2">
    <source>
        <dbReference type="ARBA" id="ARBA00010962"/>
    </source>
</evidence>
<dbReference type="InterPro" id="IPR000757">
    <property type="entry name" value="Beta-glucanase-like"/>
</dbReference>
<evidence type="ECO:0000256" key="4">
    <source>
        <dbReference type="ARBA" id="ARBA00022968"/>
    </source>
</evidence>
<evidence type="ECO:0000259" key="11">
    <source>
        <dbReference type="PROSITE" id="PS51762"/>
    </source>
</evidence>
<feature type="domain" description="GH16" evidence="11">
    <location>
        <begin position="224"/>
        <end position="597"/>
    </location>
</feature>
<evidence type="ECO:0000313" key="12">
    <source>
        <dbReference type="EMBL" id="KDQ21152.1"/>
    </source>
</evidence>
<keyword evidence="5 10" id="KW-1133">Transmembrane helix</keyword>
<accession>A0A067NAI8</accession>
<dbReference type="STRING" id="930990.A0A067NAI8"/>
<dbReference type="Pfam" id="PF03935">
    <property type="entry name" value="SKN1_KRE6_Sbg1"/>
    <property type="match status" value="1"/>
</dbReference>
<dbReference type="InParanoid" id="A0A067NAI8"/>
<dbReference type="GO" id="GO:0015926">
    <property type="term" value="F:glucosidase activity"/>
    <property type="evidence" value="ECO:0007669"/>
    <property type="project" value="TreeGrafter"/>
</dbReference>
<dbReference type="EMBL" id="KL198016">
    <property type="protein sequence ID" value="KDQ21152.1"/>
    <property type="molecule type" value="Genomic_DNA"/>
</dbReference>
<evidence type="ECO:0000256" key="8">
    <source>
        <dbReference type="ARBA" id="ARBA00023316"/>
    </source>
</evidence>
<keyword evidence="3 10" id="KW-0812">Transmembrane</keyword>
<keyword evidence="7" id="KW-0325">Glycoprotein</keyword>
<dbReference type="CDD" id="cd02180">
    <property type="entry name" value="GH16_fungal_KRE6_glucanase"/>
    <property type="match status" value="1"/>
</dbReference>
<evidence type="ECO:0000256" key="1">
    <source>
        <dbReference type="ARBA" id="ARBA00004606"/>
    </source>
</evidence>
<dbReference type="FunCoup" id="A0A067NAI8">
    <property type="interactions" value="64"/>
</dbReference>
<feature type="transmembrane region" description="Helical" evidence="10">
    <location>
        <begin position="158"/>
        <end position="181"/>
    </location>
</feature>
<dbReference type="InterPro" id="IPR013320">
    <property type="entry name" value="ConA-like_dom_sf"/>
</dbReference>
<dbReference type="PANTHER" id="PTHR31361:SF1">
    <property type="entry name" value="BETA-GLUCAN SYNTHESIS-ASSOCIATED PROTEIN KRE6-RELATED"/>
    <property type="match status" value="1"/>
</dbReference>
<organism evidence="12 13">
    <name type="scientific">Botryobasidium botryosum (strain FD-172 SS1)</name>
    <dbReference type="NCBI Taxonomy" id="930990"/>
    <lineage>
        <taxon>Eukaryota</taxon>
        <taxon>Fungi</taxon>
        <taxon>Dikarya</taxon>
        <taxon>Basidiomycota</taxon>
        <taxon>Agaricomycotina</taxon>
        <taxon>Agaricomycetes</taxon>
        <taxon>Cantharellales</taxon>
        <taxon>Botryobasidiaceae</taxon>
        <taxon>Botryobasidium</taxon>
    </lineage>
</organism>
<dbReference type="PANTHER" id="PTHR31361">
    <property type="entry name" value="BETA-GLUCAN SYNTHESIS-ASSOCIATED PROTEIN KRE6-RELATED"/>
    <property type="match status" value="1"/>
</dbReference>
<proteinExistence type="inferred from homology"/>
<comment type="similarity">
    <text evidence="2">Belongs to the SKN1/KRE6 family.</text>
</comment>
<protein>
    <submittedName>
        <fullName evidence="12">Glycoside hydrolase family 16 protein</fullName>
    </submittedName>
</protein>
<keyword evidence="13" id="KW-1185">Reference proteome</keyword>
<name>A0A067NAI8_BOTB1</name>
<keyword evidence="8" id="KW-0961">Cell wall biogenesis/degradation</keyword>
<dbReference type="SUPFAM" id="SSF49899">
    <property type="entry name" value="Concanavalin A-like lectins/glucanases"/>
    <property type="match status" value="1"/>
</dbReference>
<dbReference type="GO" id="GO:0031505">
    <property type="term" value="P:fungal-type cell wall organization"/>
    <property type="evidence" value="ECO:0007669"/>
    <property type="project" value="TreeGrafter"/>
</dbReference>
<dbReference type="GO" id="GO:0006078">
    <property type="term" value="P:(1-&gt;6)-beta-D-glucan biosynthetic process"/>
    <property type="evidence" value="ECO:0007669"/>
    <property type="project" value="TreeGrafter"/>
</dbReference>
<evidence type="ECO:0000256" key="7">
    <source>
        <dbReference type="ARBA" id="ARBA00023180"/>
    </source>
</evidence>
<dbReference type="PROSITE" id="PS51762">
    <property type="entry name" value="GH16_2"/>
    <property type="match status" value="1"/>
</dbReference>
<dbReference type="Gene3D" id="2.60.120.200">
    <property type="match status" value="2"/>
</dbReference>
<dbReference type="OrthoDB" id="412647at2759"/>
<feature type="region of interest" description="Disordered" evidence="9">
    <location>
        <begin position="23"/>
        <end position="52"/>
    </location>
</feature>
<evidence type="ECO:0000256" key="9">
    <source>
        <dbReference type="SAM" id="MobiDB-lite"/>
    </source>
</evidence>
<reference evidence="13" key="1">
    <citation type="journal article" date="2014" name="Proc. Natl. Acad. Sci. U.S.A.">
        <title>Extensive sampling of basidiomycete genomes demonstrates inadequacy of the white-rot/brown-rot paradigm for wood decay fungi.</title>
        <authorList>
            <person name="Riley R."/>
            <person name="Salamov A.A."/>
            <person name="Brown D.W."/>
            <person name="Nagy L.G."/>
            <person name="Floudas D."/>
            <person name="Held B.W."/>
            <person name="Levasseur A."/>
            <person name="Lombard V."/>
            <person name="Morin E."/>
            <person name="Otillar R."/>
            <person name="Lindquist E.A."/>
            <person name="Sun H."/>
            <person name="LaButti K.M."/>
            <person name="Schmutz J."/>
            <person name="Jabbour D."/>
            <person name="Luo H."/>
            <person name="Baker S.E."/>
            <person name="Pisabarro A.G."/>
            <person name="Walton J.D."/>
            <person name="Blanchette R.A."/>
            <person name="Henrissat B."/>
            <person name="Martin F."/>
            <person name="Cullen D."/>
            <person name="Hibbett D.S."/>
            <person name="Grigoriev I.V."/>
        </authorList>
    </citation>
    <scope>NUCLEOTIDE SEQUENCE [LARGE SCALE GENOMIC DNA]</scope>
    <source>
        <strain evidence="13">FD-172 SS1</strain>
    </source>
</reference>
<dbReference type="Proteomes" id="UP000027195">
    <property type="component" value="Unassembled WGS sequence"/>
</dbReference>
<evidence type="ECO:0000256" key="10">
    <source>
        <dbReference type="SAM" id="Phobius"/>
    </source>
</evidence>
<dbReference type="InterPro" id="IPR005629">
    <property type="entry name" value="Skn1/Kre6/Sbg1"/>
</dbReference>
<evidence type="ECO:0000313" key="13">
    <source>
        <dbReference type="Proteomes" id="UP000027195"/>
    </source>
</evidence>
<evidence type="ECO:0000256" key="3">
    <source>
        <dbReference type="ARBA" id="ARBA00022692"/>
    </source>
</evidence>
<keyword evidence="12" id="KW-0378">Hydrolase</keyword>
<comment type="subcellular location">
    <subcellularLocation>
        <location evidence="1">Membrane</location>
        <topology evidence="1">Single-pass type II membrane protein</topology>
    </subcellularLocation>
</comment>
<keyword evidence="4" id="KW-0735">Signal-anchor</keyword>
<dbReference type="FunFam" id="2.60.120.200:FF:000135">
    <property type="entry name" value="Related to KRE6-glucan synthase subunit"/>
    <property type="match status" value="1"/>
</dbReference>
<feature type="compositionally biased region" description="Polar residues" evidence="9">
    <location>
        <begin position="23"/>
        <end position="37"/>
    </location>
</feature>